<proteinExistence type="predicted"/>
<sequence>MARMDDKELYLTASKNYSILDGNSDYTDDDNKCSELQRDLENRDGIKDFCIKVTGNLKKYSELEFYGPFSDDRCTVVNYWMYNYLFNTIYKEDTIENIGTVMNKILTLWKSIIKLETCDINWNLNVKANFNDLKKLYDYATNYGNIKPYMASKGYACTKNFKNYIDEIRNLHKTATTKCNSRSDNYCSVLTYIKEKHSDKNIFDLICIKEVNPLGSYTSRGHGGYLHAGAHGYEGAGRHSSAQYPRLRSRKIAVVAFPILGTVFTFLMLYKYTALGPWLRSQLQKKNIIEHNQDEEEDDSLDDIYDGTYTNYERCTQNIGYHPAQNYR</sequence>
<keyword evidence="1" id="KW-0812">Transmembrane</keyword>
<protein>
    <submittedName>
        <fullName evidence="2">PIR Superfamily Protein</fullName>
    </submittedName>
</protein>
<dbReference type="Pfam" id="PF05795">
    <property type="entry name" value="Plasmodium_Vir"/>
    <property type="match status" value="2"/>
</dbReference>
<keyword evidence="1" id="KW-0472">Membrane</keyword>
<name>A0A1A9AMI6_PLAOA</name>
<evidence type="ECO:0000256" key="1">
    <source>
        <dbReference type="SAM" id="Phobius"/>
    </source>
</evidence>
<evidence type="ECO:0000313" key="2">
    <source>
        <dbReference type="EMBL" id="SBT57402.1"/>
    </source>
</evidence>
<evidence type="ECO:0000313" key="5">
    <source>
        <dbReference type="Proteomes" id="UP000078555"/>
    </source>
</evidence>
<evidence type="ECO:0000313" key="4">
    <source>
        <dbReference type="Proteomes" id="UP000078550"/>
    </source>
</evidence>
<organism evidence="2 4">
    <name type="scientific">Plasmodium ovale wallikeri</name>
    <dbReference type="NCBI Taxonomy" id="864142"/>
    <lineage>
        <taxon>Eukaryota</taxon>
        <taxon>Sar</taxon>
        <taxon>Alveolata</taxon>
        <taxon>Apicomplexa</taxon>
        <taxon>Aconoidasida</taxon>
        <taxon>Haemosporida</taxon>
        <taxon>Plasmodiidae</taxon>
        <taxon>Plasmodium</taxon>
        <taxon>Plasmodium (Plasmodium)</taxon>
    </lineage>
</organism>
<dbReference type="Proteomes" id="UP000078555">
    <property type="component" value="Unassembled WGS sequence"/>
</dbReference>
<accession>A0A1A9AMI6</accession>
<evidence type="ECO:0000313" key="3">
    <source>
        <dbReference type="EMBL" id="SBT57597.1"/>
    </source>
</evidence>
<dbReference type="EMBL" id="FLRE01001828">
    <property type="protein sequence ID" value="SBT57402.1"/>
    <property type="molecule type" value="Genomic_DNA"/>
</dbReference>
<keyword evidence="1" id="KW-1133">Transmembrane helix</keyword>
<dbReference type="InterPro" id="IPR008780">
    <property type="entry name" value="Plasmodium_Vir"/>
</dbReference>
<dbReference type="AlphaFoldDB" id="A0A1A9AMI6"/>
<feature type="transmembrane region" description="Helical" evidence="1">
    <location>
        <begin position="252"/>
        <end position="270"/>
    </location>
</feature>
<dbReference type="Proteomes" id="UP000078550">
    <property type="component" value="Unassembled WGS sequence"/>
</dbReference>
<gene>
    <name evidence="3" type="ORF">POVWA1_082570</name>
    <name evidence="2" type="ORF">POVWA2_079320</name>
</gene>
<dbReference type="EMBL" id="FLRD01001565">
    <property type="protein sequence ID" value="SBT57597.1"/>
    <property type="molecule type" value="Genomic_DNA"/>
</dbReference>
<reference evidence="2" key="2">
    <citation type="submission" date="2016-05" db="EMBL/GenBank/DDBJ databases">
        <authorList>
            <person name="Lavstsen T."/>
            <person name="Jespersen J.S."/>
        </authorList>
    </citation>
    <scope>NUCLEOTIDE SEQUENCE [LARGE SCALE GENOMIC DNA]</scope>
</reference>
<reference evidence="4 5" key="1">
    <citation type="submission" date="2016-05" db="EMBL/GenBank/DDBJ databases">
        <authorList>
            <person name="Naeem Raeece"/>
        </authorList>
    </citation>
    <scope>NUCLEOTIDE SEQUENCE [LARGE SCALE GENOMIC DNA]</scope>
</reference>
<keyword evidence="5" id="KW-1185">Reference proteome</keyword>